<proteinExistence type="predicted"/>
<feature type="transmembrane region" description="Helical" evidence="5">
    <location>
        <begin position="236"/>
        <end position="254"/>
    </location>
</feature>
<dbReference type="InterPro" id="IPR047200">
    <property type="entry name" value="MFS_YcaD-like"/>
</dbReference>
<protein>
    <submittedName>
        <fullName evidence="7">MFS family permease</fullName>
    </submittedName>
</protein>
<evidence type="ECO:0000256" key="5">
    <source>
        <dbReference type="SAM" id="Phobius"/>
    </source>
</evidence>
<comment type="caution">
    <text evidence="7">The sequence shown here is derived from an EMBL/GenBank/DDBJ whole genome shotgun (WGS) entry which is preliminary data.</text>
</comment>
<keyword evidence="1 5" id="KW-0812">Transmembrane</keyword>
<evidence type="ECO:0000313" key="8">
    <source>
        <dbReference type="Proteomes" id="UP000544107"/>
    </source>
</evidence>
<feature type="compositionally biased region" description="Polar residues" evidence="4">
    <location>
        <begin position="395"/>
        <end position="408"/>
    </location>
</feature>
<evidence type="ECO:0000256" key="4">
    <source>
        <dbReference type="SAM" id="MobiDB-lite"/>
    </source>
</evidence>
<organism evidence="7 8">
    <name type="scientific">Allorhizobium taibaishanense</name>
    <dbReference type="NCBI Taxonomy" id="887144"/>
    <lineage>
        <taxon>Bacteria</taxon>
        <taxon>Pseudomonadati</taxon>
        <taxon>Pseudomonadota</taxon>
        <taxon>Alphaproteobacteria</taxon>
        <taxon>Hyphomicrobiales</taxon>
        <taxon>Rhizobiaceae</taxon>
        <taxon>Rhizobium/Agrobacterium group</taxon>
        <taxon>Allorhizobium</taxon>
    </lineage>
</organism>
<dbReference type="AlphaFoldDB" id="A0A7W6MTL6"/>
<feature type="region of interest" description="Disordered" evidence="4">
    <location>
        <begin position="382"/>
        <end position="415"/>
    </location>
</feature>
<keyword evidence="2 5" id="KW-1133">Transmembrane helix</keyword>
<evidence type="ECO:0000313" key="7">
    <source>
        <dbReference type="EMBL" id="MBB4007337.1"/>
    </source>
</evidence>
<dbReference type="PROSITE" id="PS50850">
    <property type="entry name" value="MFS"/>
    <property type="match status" value="1"/>
</dbReference>
<feature type="transmembrane region" description="Helical" evidence="5">
    <location>
        <begin position="157"/>
        <end position="176"/>
    </location>
</feature>
<dbReference type="PANTHER" id="PTHR23521:SF3">
    <property type="entry name" value="MFS TRANSPORTER"/>
    <property type="match status" value="1"/>
</dbReference>
<dbReference type="SUPFAM" id="SSF103473">
    <property type="entry name" value="MFS general substrate transporter"/>
    <property type="match status" value="1"/>
</dbReference>
<dbReference type="CDD" id="cd17477">
    <property type="entry name" value="MFS_YcaD_like"/>
    <property type="match status" value="1"/>
</dbReference>
<feature type="transmembrane region" description="Helical" evidence="5">
    <location>
        <begin position="74"/>
        <end position="93"/>
    </location>
</feature>
<sequence>MMIASLASIGALMLSTLLMMAGFGLMNYMLPIRAVAEGWSTFTISVIATGYTFGFTTSCVVTPRLVQKVGHVRVFSALITLLTMSILLCAIVVDWRAWILFRAIAGFAIAGSYLIIESWLNERSNNENRGGLFSIYMISCLVGSIGGQYIVPLGDPSQVTLFVICGLIFSAALFPTALSSAQSPAPLAQARFDLKKLYVRSPIAFVGSLLSGALSGTWSSLGAVYSQRVGLSTAEGATFLAAVLAGGALAQIPLGRLSDRMDRRRVMVGAGLFGVLCCVVMIMLGGLSPLALYICGFSVGTVLYPVYSLNVAHANDLADPDEYVTISSAIMILYGFGTVTGPLVTGAIMEELGPNGLLVSLAISFFLYASYAGWRMCKRSATPGQVPGQDGKTEFQASSLPMQGTEAASSKIADI</sequence>
<evidence type="ECO:0000259" key="6">
    <source>
        <dbReference type="PROSITE" id="PS50850"/>
    </source>
</evidence>
<dbReference type="Proteomes" id="UP000544107">
    <property type="component" value="Unassembled WGS sequence"/>
</dbReference>
<reference evidence="7 8" key="1">
    <citation type="submission" date="2020-08" db="EMBL/GenBank/DDBJ databases">
        <title>Genomic Encyclopedia of Type Strains, Phase IV (KMG-IV): sequencing the most valuable type-strain genomes for metagenomic binning, comparative biology and taxonomic classification.</title>
        <authorList>
            <person name="Goeker M."/>
        </authorList>
    </citation>
    <scope>NUCLEOTIDE SEQUENCE [LARGE SCALE GENOMIC DNA]</scope>
    <source>
        <strain evidence="7 8">DSM 100021</strain>
    </source>
</reference>
<dbReference type="InterPro" id="IPR036259">
    <property type="entry name" value="MFS_trans_sf"/>
</dbReference>
<feature type="transmembrane region" description="Helical" evidence="5">
    <location>
        <begin position="290"/>
        <end position="311"/>
    </location>
</feature>
<feature type="transmembrane region" description="Helical" evidence="5">
    <location>
        <begin position="197"/>
        <end position="216"/>
    </location>
</feature>
<dbReference type="Pfam" id="PF07690">
    <property type="entry name" value="MFS_1"/>
    <property type="match status" value="1"/>
</dbReference>
<dbReference type="InterPro" id="IPR020846">
    <property type="entry name" value="MFS_dom"/>
</dbReference>
<evidence type="ECO:0000256" key="3">
    <source>
        <dbReference type="ARBA" id="ARBA00023136"/>
    </source>
</evidence>
<feature type="transmembrane region" description="Helical" evidence="5">
    <location>
        <begin position="42"/>
        <end position="62"/>
    </location>
</feature>
<keyword evidence="3 5" id="KW-0472">Membrane</keyword>
<name>A0A7W6MTL6_9HYPH</name>
<evidence type="ECO:0000256" key="1">
    <source>
        <dbReference type="ARBA" id="ARBA00022692"/>
    </source>
</evidence>
<dbReference type="InterPro" id="IPR011701">
    <property type="entry name" value="MFS"/>
</dbReference>
<dbReference type="Gene3D" id="1.20.1250.20">
    <property type="entry name" value="MFS general substrate transporter like domains"/>
    <property type="match status" value="2"/>
</dbReference>
<feature type="transmembrane region" description="Helical" evidence="5">
    <location>
        <begin position="132"/>
        <end position="151"/>
    </location>
</feature>
<accession>A0A7W6MTL6</accession>
<feature type="transmembrane region" description="Helical" evidence="5">
    <location>
        <begin position="356"/>
        <end position="374"/>
    </location>
</feature>
<feature type="transmembrane region" description="Helical" evidence="5">
    <location>
        <begin position="323"/>
        <end position="344"/>
    </location>
</feature>
<gene>
    <name evidence="7" type="ORF">GGQ71_001600</name>
</gene>
<evidence type="ECO:0000256" key="2">
    <source>
        <dbReference type="ARBA" id="ARBA00022989"/>
    </source>
</evidence>
<feature type="transmembrane region" description="Helical" evidence="5">
    <location>
        <begin position="12"/>
        <end position="30"/>
    </location>
</feature>
<dbReference type="GO" id="GO:0022857">
    <property type="term" value="F:transmembrane transporter activity"/>
    <property type="evidence" value="ECO:0007669"/>
    <property type="project" value="InterPro"/>
</dbReference>
<dbReference type="GO" id="GO:0005886">
    <property type="term" value="C:plasma membrane"/>
    <property type="evidence" value="ECO:0007669"/>
    <property type="project" value="TreeGrafter"/>
</dbReference>
<feature type="transmembrane region" description="Helical" evidence="5">
    <location>
        <begin position="266"/>
        <end position="284"/>
    </location>
</feature>
<dbReference type="EMBL" id="JACIED010000002">
    <property type="protein sequence ID" value="MBB4007337.1"/>
    <property type="molecule type" value="Genomic_DNA"/>
</dbReference>
<dbReference type="PANTHER" id="PTHR23521">
    <property type="entry name" value="TRANSPORTER MFS SUPERFAMILY"/>
    <property type="match status" value="1"/>
</dbReference>
<feature type="transmembrane region" description="Helical" evidence="5">
    <location>
        <begin position="99"/>
        <end position="120"/>
    </location>
</feature>
<feature type="domain" description="Major facilitator superfamily (MFS) profile" evidence="6">
    <location>
        <begin position="200"/>
        <end position="415"/>
    </location>
</feature>